<keyword evidence="5 6" id="KW-0067">ATP-binding</keyword>
<dbReference type="PANTHER" id="PTHR23257:SF963">
    <property type="entry name" value="AT08303P"/>
    <property type="match status" value="1"/>
</dbReference>
<feature type="binding site" evidence="6">
    <location>
        <position position="485"/>
    </location>
    <ligand>
        <name>ATP</name>
        <dbReference type="ChEBI" id="CHEBI:30616"/>
    </ligand>
</feature>
<keyword evidence="3 6" id="KW-0547">Nucleotide-binding</keyword>
<dbReference type="EMBL" id="JANAVB010008397">
    <property type="protein sequence ID" value="KAJ6841828.1"/>
    <property type="molecule type" value="Genomic_DNA"/>
</dbReference>
<dbReference type="InterPro" id="IPR008271">
    <property type="entry name" value="Ser/Thr_kinase_AS"/>
</dbReference>
<dbReference type="GO" id="GO:0004674">
    <property type="term" value="F:protein serine/threonine kinase activity"/>
    <property type="evidence" value="ECO:0007669"/>
    <property type="project" value="UniProtKB-KW"/>
</dbReference>
<dbReference type="Pfam" id="PF07714">
    <property type="entry name" value="PK_Tyr_Ser-Thr"/>
    <property type="match status" value="1"/>
</dbReference>
<evidence type="ECO:0000256" key="4">
    <source>
        <dbReference type="ARBA" id="ARBA00022777"/>
    </source>
</evidence>
<feature type="compositionally biased region" description="Polar residues" evidence="7">
    <location>
        <begin position="65"/>
        <end position="75"/>
    </location>
</feature>
<evidence type="ECO:0000256" key="2">
    <source>
        <dbReference type="ARBA" id="ARBA00022679"/>
    </source>
</evidence>
<evidence type="ECO:0000313" key="9">
    <source>
        <dbReference type="EMBL" id="KAJ6841828.1"/>
    </source>
</evidence>
<dbReference type="Gene3D" id="3.30.200.20">
    <property type="entry name" value="Phosphorylase Kinase, domain 1"/>
    <property type="match status" value="1"/>
</dbReference>
<dbReference type="CDD" id="cd13999">
    <property type="entry name" value="STKc_MAP3K-like"/>
    <property type="match status" value="1"/>
</dbReference>
<dbReference type="InterPro" id="IPR001245">
    <property type="entry name" value="Ser-Thr/Tyr_kinase_cat_dom"/>
</dbReference>
<proteinExistence type="predicted"/>
<comment type="caution">
    <text evidence="9">The sequence shown here is derived from an EMBL/GenBank/DDBJ whole genome shotgun (WGS) entry which is preliminary data.</text>
</comment>
<keyword evidence="2" id="KW-0808">Transferase</keyword>
<dbReference type="PANTHER" id="PTHR23257">
    <property type="entry name" value="SERINE-THREONINE PROTEIN KINASE"/>
    <property type="match status" value="1"/>
</dbReference>
<evidence type="ECO:0000256" key="6">
    <source>
        <dbReference type="PROSITE-ProRule" id="PRU10141"/>
    </source>
</evidence>
<feature type="compositionally biased region" description="Polar residues" evidence="7">
    <location>
        <begin position="213"/>
        <end position="225"/>
    </location>
</feature>
<evidence type="ECO:0000259" key="8">
    <source>
        <dbReference type="PROSITE" id="PS50011"/>
    </source>
</evidence>
<keyword evidence="1" id="KW-0723">Serine/threonine-protein kinase</keyword>
<protein>
    <recommendedName>
        <fullName evidence="8">Protein kinase domain-containing protein</fullName>
    </recommendedName>
</protein>
<evidence type="ECO:0000313" key="10">
    <source>
        <dbReference type="Proteomes" id="UP001140949"/>
    </source>
</evidence>
<dbReference type="InterPro" id="IPR017441">
    <property type="entry name" value="Protein_kinase_ATP_BS"/>
</dbReference>
<dbReference type="InterPro" id="IPR000719">
    <property type="entry name" value="Prot_kinase_dom"/>
</dbReference>
<name>A0AAX6HM65_IRIPA</name>
<dbReference type="GO" id="GO:0005524">
    <property type="term" value="F:ATP binding"/>
    <property type="evidence" value="ECO:0007669"/>
    <property type="project" value="UniProtKB-UniRule"/>
</dbReference>
<dbReference type="PROSITE" id="PS00108">
    <property type="entry name" value="PROTEIN_KINASE_ST"/>
    <property type="match status" value="1"/>
</dbReference>
<evidence type="ECO:0000256" key="3">
    <source>
        <dbReference type="ARBA" id="ARBA00022741"/>
    </source>
</evidence>
<dbReference type="Proteomes" id="UP001140949">
    <property type="component" value="Unassembled WGS sequence"/>
</dbReference>
<accession>A0AAX6HM65</accession>
<evidence type="ECO:0000256" key="5">
    <source>
        <dbReference type="ARBA" id="ARBA00022840"/>
    </source>
</evidence>
<dbReference type="InterPro" id="IPR011009">
    <property type="entry name" value="Kinase-like_dom_sf"/>
</dbReference>
<gene>
    <name evidence="9" type="ORF">M6B38_305055</name>
</gene>
<keyword evidence="4" id="KW-0418">Kinase</keyword>
<dbReference type="FunFam" id="1.10.510.10:FF:000142">
    <property type="entry name" value="Octicosapeptide/phox/Bem1p domain kinase superfamily protein"/>
    <property type="match status" value="1"/>
</dbReference>
<dbReference type="PRINTS" id="PR00109">
    <property type="entry name" value="TYRKINASE"/>
</dbReference>
<sequence length="728" mass="80479">MESKWRADNMREQKKESEHDDSVSEKNMKHLEPTTMSVDAVNSEEQNTRFNEDDQYASGSDYDPDTTSDLSYNTPPSRPARVFHSERFPREQAELLNRLSRSDDSLGSQYLMLQSQSGAAQESVTEAADRLHEGNMFSQGGKHSAAKPPLPSSRAIGDGLLHLEKHKESAGTIAQMKKVELLLPPEGLEPTFTTKTAGELAKGKGNFKEPQAAGTNVTDVPSTSIGKGAAMRKQENPAVLSEEIHWEERTARAAMEQTAAFAWLGTEAASQTEPSHPNPEKDILIDVNDCFPTDMLSDIFSKARIAEGSSCISRLRADDTDEFVHKDVSLMDQDHIGYSAIAPKVEDTVGVDLGPMDSQINFNEENQELPSTFEEGSDVLGPGYIASHPHSNDKGGEGFQVENPFPRMEADLHTTDSAYEELKCAIGDDSGAVIDASASDIDYSNLQIIMNEDLEELKELGSGTFGTVYHGKWRGSDVAIKRIKKSCFAGRTSEQERLALEFWREAEILSKLHHPNVVAFYGVVKDGPGGTLATVAEFMVNGSLRHVLLGKNKYLDLRKRLIIAMDAAFGMEYLHSKNIVHFDLKCDNLLVNLKDQSRPICKVADFGLSKVKRNTLVSGGVRGTLPWMAPELLNGNSNKVSEKVDVFSFGIVMWEILTGDEPYGNMHYGAIIGGIMNNTLRPTVPMSCDPEWKKLMEQCWAPDPRQRPSFTEIASRLRSMTSQTKPTR</sequence>
<feature type="domain" description="Protein kinase" evidence="8">
    <location>
        <begin position="454"/>
        <end position="721"/>
    </location>
</feature>
<evidence type="ECO:0000256" key="7">
    <source>
        <dbReference type="SAM" id="MobiDB-lite"/>
    </source>
</evidence>
<evidence type="ECO:0000256" key="1">
    <source>
        <dbReference type="ARBA" id="ARBA00022527"/>
    </source>
</evidence>
<dbReference type="GO" id="GO:0007165">
    <property type="term" value="P:signal transduction"/>
    <property type="evidence" value="ECO:0007669"/>
    <property type="project" value="TreeGrafter"/>
</dbReference>
<dbReference type="FunFam" id="3.30.200.20:FF:000081">
    <property type="entry name" value="Octicosapeptide/phox/Bem1p domain kinase superfamily protein"/>
    <property type="match status" value="1"/>
</dbReference>
<reference evidence="9" key="2">
    <citation type="submission" date="2023-04" db="EMBL/GenBank/DDBJ databases">
        <authorList>
            <person name="Bruccoleri R.E."/>
            <person name="Oakeley E.J."/>
            <person name="Faust A.-M."/>
            <person name="Dessus-Babus S."/>
            <person name="Altorfer M."/>
            <person name="Burckhardt D."/>
            <person name="Oertli M."/>
            <person name="Naumann U."/>
            <person name="Petersen F."/>
            <person name="Wong J."/>
        </authorList>
    </citation>
    <scope>NUCLEOTIDE SEQUENCE</scope>
    <source>
        <strain evidence="9">GSM-AAB239-AS_SAM_17_03QT</strain>
        <tissue evidence="9">Leaf</tissue>
    </source>
</reference>
<feature type="compositionally biased region" description="Basic and acidic residues" evidence="7">
    <location>
        <begin position="1"/>
        <end position="32"/>
    </location>
</feature>
<keyword evidence="10" id="KW-1185">Reference proteome</keyword>
<dbReference type="AlphaFoldDB" id="A0AAX6HM65"/>
<dbReference type="PROSITE" id="PS00107">
    <property type="entry name" value="PROTEIN_KINASE_ATP"/>
    <property type="match status" value="1"/>
</dbReference>
<feature type="region of interest" description="Disordered" evidence="7">
    <location>
        <begin position="1"/>
        <end position="81"/>
    </location>
</feature>
<dbReference type="SUPFAM" id="SSF56112">
    <property type="entry name" value="Protein kinase-like (PK-like)"/>
    <property type="match status" value="1"/>
</dbReference>
<dbReference type="Gene3D" id="1.10.510.10">
    <property type="entry name" value="Transferase(Phosphotransferase) domain 1"/>
    <property type="match status" value="1"/>
</dbReference>
<organism evidence="9 10">
    <name type="scientific">Iris pallida</name>
    <name type="common">Sweet iris</name>
    <dbReference type="NCBI Taxonomy" id="29817"/>
    <lineage>
        <taxon>Eukaryota</taxon>
        <taxon>Viridiplantae</taxon>
        <taxon>Streptophyta</taxon>
        <taxon>Embryophyta</taxon>
        <taxon>Tracheophyta</taxon>
        <taxon>Spermatophyta</taxon>
        <taxon>Magnoliopsida</taxon>
        <taxon>Liliopsida</taxon>
        <taxon>Asparagales</taxon>
        <taxon>Iridaceae</taxon>
        <taxon>Iridoideae</taxon>
        <taxon>Irideae</taxon>
        <taxon>Iris</taxon>
    </lineage>
</organism>
<dbReference type="SMART" id="SM00220">
    <property type="entry name" value="S_TKc"/>
    <property type="match status" value="1"/>
</dbReference>
<reference evidence="9" key="1">
    <citation type="journal article" date="2023" name="GigaByte">
        <title>Genome assembly of the bearded iris, Iris pallida Lam.</title>
        <authorList>
            <person name="Bruccoleri R.E."/>
            <person name="Oakeley E.J."/>
            <person name="Faust A.M.E."/>
            <person name="Altorfer M."/>
            <person name="Dessus-Babus S."/>
            <person name="Burckhardt D."/>
            <person name="Oertli M."/>
            <person name="Naumann U."/>
            <person name="Petersen F."/>
            <person name="Wong J."/>
        </authorList>
    </citation>
    <scope>NUCLEOTIDE SEQUENCE</scope>
    <source>
        <strain evidence="9">GSM-AAB239-AS_SAM_17_03QT</strain>
    </source>
</reference>
<dbReference type="GO" id="GO:0005737">
    <property type="term" value="C:cytoplasm"/>
    <property type="evidence" value="ECO:0007669"/>
    <property type="project" value="TreeGrafter"/>
</dbReference>
<dbReference type="PROSITE" id="PS50011">
    <property type="entry name" value="PROTEIN_KINASE_DOM"/>
    <property type="match status" value="1"/>
</dbReference>
<dbReference type="InterPro" id="IPR050167">
    <property type="entry name" value="Ser_Thr_protein_kinase"/>
</dbReference>
<feature type="region of interest" description="Disordered" evidence="7">
    <location>
        <begin position="204"/>
        <end position="236"/>
    </location>
</feature>